<organism evidence="1">
    <name type="scientific">Tanacetum cinerariifolium</name>
    <name type="common">Dalmatian daisy</name>
    <name type="synonym">Chrysanthemum cinerariifolium</name>
    <dbReference type="NCBI Taxonomy" id="118510"/>
    <lineage>
        <taxon>Eukaryota</taxon>
        <taxon>Viridiplantae</taxon>
        <taxon>Streptophyta</taxon>
        <taxon>Embryophyta</taxon>
        <taxon>Tracheophyta</taxon>
        <taxon>Spermatophyta</taxon>
        <taxon>Magnoliopsida</taxon>
        <taxon>eudicotyledons</taxon>
        <taxon>Gunneridae</taxon>
        <taxon>Pentapetalae</taxon>
        <taxon>asterids</taxon>
        <taxon>campanulids</taxon>
        <taxon>Asterales</taxon>
        <taxon>Asteraceae</taxon>
        <taxon>Asteroideae</taxon>
        <taxon>Anthemideae</taxon>
        <taxon>Anthemidinae</taxon>
        <taxon>Tanacetum</taxon>
    </lineage>
</organism>
<dbReference type="AlphaFoldDB" id="A0A6L2L783"/>
<sequence length="648" mass="72800">MSRVPKVGVPKMARYEVRIFIKKDKNKAKRTKPGTGMKRARKIKAEGKFILNLIPLILSALKSLKSITPLVLINYTVVADNARCSEIGASVLRAGGHAVDVAVSVALCSYKSQNMYQNNLDEKYFRALSMGVPGGFVEKFVRDPNKISDSSQRPPHDCLKCENPVDGLHCRKCALLRKKLKEVWFTICDEQKFFQDFLNTFESSNDNTNVVNAPQETFVLNLDPGKKSSQSPRHIDHHCCYGCGDSLDDIFCQQCTCESCGNGAHYGYNCPPKVPIPIYYNDDDEESYTPLRDIIIYELPPCIAITPVLSTKETKDSLIMRDEHLDTIPKKESDEFIKYSVENLVPNPSNFSSSDDKLFSDEDVPKEIYSNPLIDEEIISIKIDLHHFNAESDLIESLINQDSSIISSSKIDSLLDELAGELIFLKSIPLGIDEADCDPEEEIRLIEKLFYDNSSPRPPEEINSENSDVVTKSFSLSPIPVENSDLFMEEINLFLTSDGSIPLGIDSDYSNSEGDNLFPERLLHDDPIPFPDILDSSNVVRIFPPFFTYPVTSSILLFSGSEDTIFDPGISDYHFSSFMPGVSHRSGTFMKFNVYPNHLNESPMEILSFTCSLMEQCIRGQVRLKTRLTKISASWEATHAYPSSSINE</sequence>
<gene>
    <name evidence="1" type="ORF">Tci_029474</name>
</gene>
<name>A0A6L2L783_TANCI</name>
<dbReference type="InterPro" id="IPR029055">
    <property type="entry name" value="Ntn_hydrolases_N"/>
</dbReference>
<dbReference type="UniPathway" id="UPA00204"/>
<dbReference type="SUPFAM" id="SSF56235">
    <property type="entry name" value="N-terminal nucleophile aminohydrolases (Ntn hydrolases)"/>
    <property type="match status" value="1"/>
</dbReference>
<reference evidence="1" key="1">
    <citation type="journal article" date="2019" name="Sci. Rep.">
        <title>Draft genome of Tanacetum cinerariifolium, the natural source of mosquito coil.</title>
        <authorList>
            <person name="Yamashiro T."/>
            <person name="Shiraishi A."/>
            <person name="Satake H."/>
            <person name="Nakayama K."/>
        </authorList>
    </citation>
    <scope>NUCLEOTIDE SEQUENCE</scope>
</reference>
<accession>A0A6L2L783</accession>
<dbReference type="EMBL" id="BKCJ010003841">
    <property type="protein sequence ID" value="GEU57496.1"/>
    <property type="molecule type" value="Genomic_DNA"/>
</dbReference>
<dbReference type="GO" id="GO:0006749">
    <property type="term" value="P:glutathione metabolic process"/>
    <property type="evidence" value="ECO:0007669"/>
    <property type="project" value="UniProtKB-UniPathway"/>
</dbReference>
<evidence type="ECO:0000313" key="1">
    <source>
        <dbReference type="EMBL" id="GEU57496.1"/>
    </source>
</evidence>
<protein>
    <submittedName>
        <fullName evidence="1">Uncharacterized protein</fullName>
    </submittedName>
</protein>
<proteinExistence type="predicted"/>
<comment type="caution">
    <text evidence="1">The sequence shown here is derived from an EMBL/GenBank/DDBJ whole genome shotgun (WGS) entry which is preliminary data.</text>
</comment>